<keyword evidence="3 4" id="KW-0408">Iron</keyword>
<organism evidence="8 9">
    <name type="scientific">Paucimonas lemoignei</name>
    <name type="common">Pseudomonas lemoignei</name>
    <dbReference type="NCBI Taxonomy" id="29443"/>
    <lineage>
        <taxon>Bacteria</taxon>
        <taxon>Pseudomonadati</taxon>
        <taxon>Pseudomonadota</taxon>
        <taxon>Betaproteobacteria</taxon>
        <taxon>Burkholderiales</taxon>
        <taxon>Burkholderiaceae</taxon>
        <taxon>Paucimonas</taxon>
    </lineage>
</organism>
<sequence>MSALSFSLAVVSSAMLLTAGAVHAQPVAGGNADGAQIASQGVGGNVPACVSCHGAKGEGNPAGNFPRLAGLPKAYFINQITAYQDGRRVNPVMMPIAKGLSRQQIEAVAGYYAELSAPAAKPAGATAAQASRRAQQLANVGDEKLGVQACANCHGPGGSGEPPTYPYLAGQHAGYLTAALNEWKNGNRKTDPSMQMNIIAKRLGDSDINELSAYFAAQTPPGPESSRAVMPAGTAARPVPQPQGGGAPAGGGQPRAGVEQGQPTTGGSQGPGGGGGTGTNAPGKPKGTP</sequence>
<protein>
    <submittedName>
        <fullName evidence="8">Cytochrome c553</fullName>
    </submittedName>
</protein>
<name>A0A4R3HT10_PAULE</name>
<dbReference type="SUPFAM" id="SSF46626">
    <property type="entry name" value="Cytochrome c"/>
    <property type="match status" value="2"/>
</dbReference>
<dbReference type="AlphaFoldDB" id="A0A4R3HT10"/>
<dbReference type="EMBL" id="SLZQ01000007">
    <property type="protein sequence ID" value="TCS36277.1"/>
    <property type="molecule type" value="Genomic_DNA"/>
</dbReference>
<dbReference type="Gene3D" id="1.10.760.10">
    <property type="entry name" value="Cytochrome c-like domain"/>
    <property type="match status" value="2"/>
</dbReference>
<evidence type="ECO:0000256" key="6">
    <source>
        <dbReference type="SAM" id="SignalP"/>
    </source>
</evidence>
<feature type="signal peptide" evidence="6">
    <location>
        <begin position="1"/>
        <end position="24"/>
    </location>
</feature>
<keyword evidence="1 4" id="KW-0349">Heme</keyword>
<feature type="compositionally biased region" description="Gly residues" evidence="5">
    <location>
        <begin position="243"/>
        <end position="254"/>
    </location>
</feature>
<dbReference type="PROSITE" id="PS51007">
    <property type="entry name" value="CYTC"/>
    <property type="match status" value="2"/>
</dbReference>
<feature type="region of interest" description="Disordered" evidence="5">
    <location>
        <begin position="217"/>
        <end position="289"/>
    </location>
</feature>
<feature type="compositionally biased region" description="Low complexity" evidence="5">
    <location>
        <begin position="255"/>
        <end position="266"/>
    </location>
</feature>
<keyword evidence="2 4" id="KW-0479">Metal-binding</keyword>
<keyword evidence="6" id="KW-0732">Signal</keyword>
<dbReference type="PANTHER" id="PTHR33751:SF11">
    <property type="entry name" value="BLL4483 PROTEIN"/>
    <property type="match status" value="1"/>
</dbReference>
<keyword evidence="9" id="KW-1185">Reference proteome</keyword>
<dbReference type="Proteomes" id="UP000295382">
    <property type="component" value="Unassembled WGS sequence"/>
</dbReference>
<dbReference type="PANTHER" id="PTHR33751">
    <property type="entry name" value="CBB3-TYPE CYTOCHROME C OXIDASE SUBUNIT FIXP"/>
    <property type="match status" value="1"/>
</dbReference>
<dbReference type="InterPro" id="IPR009056">
    <property type="entry name" value="Cyt_c-like_dom"/>
</dbReference>
<evidence type="ECO:0000256" key="5">
    <source>
        <dbReference type="SAM" id="MobiDB-lite"/>
    </source>
</evidence>
<comment type="caution">
    <text evidence="8">The sequence shown here is derived from an EMBL/GenBank/DDBJ whole genome shotgun (WGS) entry which is preliminary data.</text>
</comment>
<feature type="domain" description="Cytochrome c" evidence="7">
    <location>
        <begin position="136"/>
        <end position="219"/>
    </location>
</feature>
<feature type="chain" id="PRO_5020518622" evidence="6">
    <location>
        <begin position="25"/>
        <end position="289"/>
    </location>
</feature>
<dbReference type="GO" id="GO:0046872">
    <property type="term" value="F:metal ion binding"/>
    <property type="evidence" value="ECO:0007669"/>
    <property type="project" value="UniProtKB-KW"/>
</dbReference>
<reference evidence="8 9" key="1">
    <citation type="submission" date="2019-03" db="EMBL/GenBank/DDBJ databases">
        <title>Genomic Encyclopedia of Type Strains, Phase IV (KMG-IV): sequencing the most valuable type-strain genomes for metagenomic binning, comparative biology and taxonomic classification.</title>
        <authorList>
            <person name="Goeker M."/>
        </authorList>
    </citation>
    <scope>NUCLEOTIDE SEQUENCE [LARGE SCALE GENOMIC DNA]</scope>
    <source>
        <strain evidence="8 9">DSM 7445</strain>
    </source>
</reference>
<evidence type="ECO:0000256" key="2">
    <source>
        <dbReference type="ARBA" id="ARBA00022723"/>
    </source>
</evidence>
<evidence type="ECO:0000256" key="4">
    <source>
        <dbReference type="PROSITE-ProRule" id="PRU00433"/>
    </source>
</evidence>
<feature type="compositionally biased region" description="Low complexity" evidence="5">
    <location>
        <begin position="279"/>
        <end position="289"/>
    </location>
</feature>
<dbReference type="GO" id="GO:0009055">
    <property type="term" value="F:electron transfer activity"/>
    <property type="evidence" value="ECO:0007669"/>
    <property type="project" value="InterPro"/>
</dbReference>
<dbReference type="Pfam" id="PF00034">
    <property type="entry name" value="Cytochrom_C"/>
    <property type="match status" value="2"/>
</dbReference>
<dbReference type="InterPro" id="IPR036909">
    <property type="entry name" value="Cyt_c-like_dom_sf"/>
</dbReference>
<proteinExistence type="predicted"/>
<feature type="domain" description="Cytochrome c" evidence="7">
    <location>
        <begin position="29"/>
        <end position="116"/>
    </location>
</feature>
<evidence type="ECO:0000259" key="7">
    <source>
        <dbReference type="PROSITE" id="PS51007"/>
    </source>
</evidence>
<evidence type="ECO:0000256" key="3">
    <source>
        <dbReference type="ARBA" id="ARBA00023004"/>
    </source>
</evidence>
<evidence type="ECO:0000313" key="8">
    <source>
        <dbReference type="EMBL" id="TCS36277.1"/>
    </source>
</evidence>
<dbReference type="InterPro" id="IPR050597">
    <property type="entry name" value="Cytochrome_c_Oxidase_Subunit"/>
</dbReference>
<dbReference type="RefSeq" id="WP_207907268.1">
    <property type="nucleotide sequence ID" value="NZ_SLZQ01000007.1"/>
</dbReference>
<feature type="compositionally biased region" description="Gly residues" evidence="5">
    <location>
        <begin position="267"/>
        <end position="278"/>
    </location>
</feature>
<gene>
    <name evidence="8" type="ORF">EDC30_10794</name>
</gene>
<evidence type="ECO:0000256" key="1">
    <source>
        <dbReference type="ARBA" id="ARBA00022617"/>
    </source>
</evidence>
<dbReference type="GO" id="GO:0020037">
    <property type="term" value="F:heme binding"/>
    <property type="evidence" value="ECO:0007669"/>
    <property type="project" value="InterPro"/>
</dbReference>
<accession>A0A4R3HT10</accession>
<evidence type="ECO:0000313" key="9">
    <source>
        <dbReference type="Proteomes" id="UP000295382"/>
    </source>
</evidence>